<dbReference type="Proteomes" id="UP000198424">
    <property type="component" value="Unassembled WGS sequence"/>
</dbReference>
<reference evidence="3 5" key="2">
    <citation type="submission" date="2016-11" db="EMBL/GenBank/DDBJ databases">
        <title>Whole genomes of Flavobacteriaceae.</title>
        <authorList>
            <person name="Stine C."/>
            <person name="Li C."/>
            <person name="Tadesse D."/>
        </authorList>
    </citation>
    <scope>NUCLEOTIDE SEQUENCE [LARGE SCALE GENOMIC DNA]</scope>
    <source>
        <strain evidence="3 5">ATCC 29551</strain>
    </source>
</reference>
<dbReference type="EMBL" id="JPRM01000015">
    <property type="protein sequence ID" value="KFF16374.1"/>
    <property type="molecule type" value="Genomic_DNA"/>
</dbReference>
<dbReference type="InterPro" id="IPR016040">
    <property type="entry name" value="NAD(P)-bd_dom"/>
</dbReference>
<comment type="caution">
    <text evidence="2">The sequence shown here is derived from an EMBL/GenBank/DDBJ whole genome shotgun (WGS) entry which is preliminary data.</text>
</comment>
<sequence length="218" mass="24410">MKKAIVYGASGLVGSYILQNLLNNANYEQITIVVRKELDIKHPKLKTLIGDFQSLPNVVKDINIDEVYIAIGTTKKKTPDQKIYYQIDHDYPVLAAKLAKENGAKSIFLVSSVGANPSSSVFYTKTKGETEQDIINLNFEHTYIFRPSMILGNRKESRPLEKVLIGIFKLINPLFMGGINKYKGIEADNIAKAMVNAANKPNAKVKILHWKEMTALLK</sequence>
<dbReference type="AlphaFoldDB" id="A0A086AI60"/>
<dbReference type="STRING" id="991.IW20_11535"/>
<dbReference type="InterPro" id="IPR036291">
    <property type="entry name" value="NAD(P)-bd_dom_sf"/>
</dbReference>
<evidence type="ECO:0000313" key="3">
    <source>
        <dbReference type="EMBL" id="OXA96609.1"/>
    </source>
</evidence>
<dbReference type="eggNOG" id="COG0702">
    <property type="taxonomic scope" value="Bacteria"/>
</dbReference>
<dbReference type="Pfam" id="PF13460">
    <property type="entry name" value="NAD_binding_10"/>
    <property type="match status" value="1"/>
</dbReference>
<evidence type="ECO:0000313" key="5">
    <source>
        <dbReference type="Proteomes" id="UP000198424"/>
    </source>
</evidence>
<name>A0A086AI60_FLAHY</name>
<dbReference type="OrthoDB" id="9798632at2"/>
<gene>
    <name evidence="3" type="ORF">B0A62_04940</name>
    <name evidence="2" type="ORF">IW20_11535</name>
</gene>
<dbReference type="Proteomes" id="UP000028712">
    <property type="component" value="Unassembled WGS sequence"/>
</dbReference>
<proteinExistence type="predicted"/>
<dbReference type="EMBL" id="MUGY01000004">
    <property type="protein sequence ID" value="OXA96609.1"/>
    <property type="molecule type" value="Genomic_DNA"/>
</dbReference>
<feature type="domain" description="NAD(P)-binding" evidence="1">
    <location>
        <begin position="8"/>
        <end position="149"/>
    </location>
</feature>
<dbReference type="RefSeq" id="WP_035622046.1">
    <property type="nucleotide sequence ID" value="NZ_JBEWQG010000001.1"/>
</dbReference>
<evidence type="ECO:0000313" key="4">
    <source>
        <dbReference type="Proteomes" id="UP000028712"/>
    </source>
</evidence>
<dbReference type="CDD" id="cd05250">
    <property type="entry name" value="CC3_like_SDR_a"/>
    <property type="match status" value="1"/>
</dbReference>
<evidence type="ECO:0000313" key="2">
    <source>
        <dbReference type="EMBL" id="KFF16374.1"/>
    </source>
</evidence>
<dbReference type="SUPFAM" id="SSF51735">
    <property type="entry name" value="NAD(P)-binding Rossmann-fold domains"/>
    <property type="match status" value="1"/>
</dbReference>
<reference evidence="2 4" key="1">
    <citation type="submission" date="2014-07" db="EMBL/GenBank/DDBJ databases">
        <title>Genome of Flavobacterium hydatis DSM 2063.</title>
        <authorList>
            <person name="Pipes S.E."/>
            <person name="Stropko S.J."/>
            <person name="Newman J.D."/>
        </authorList>
    </citation>
    <scope>NUCLEOTIDE SEQUENCE [LARGE SCALE GENOMIC DNA]</scope>
    <source>
        <strain evidence="2 4">DSM 2063</strain>
    </source>
</reference>
<evidence type="ECO:0000259" key="1">
    <source>
        <dbReference type="Pfam" id="PF13460"/>
    </source>
</evidence>
<keyword evidence="5" id="KW-1185">Reference proteome</keyword>
<dbReference type="Gene3D" id="3.40.50.720">
    <property type="entry name" value="NAD(P)-binding Rossmann-like Domain"/>
    <property type="match status" value="1"/>
</dbReference>
<accession>A0A086AI60</accession>
<organism evidence="2 4">
    <name type="scientific">Flavobacterium hydatis</name>
    <name type="common">Cytophaga aquatilis</name>
    <dbReference type="NCBI Taxonomy" id="991"/>
    <lineage>
        <taxon>Bacteria</taxon>
        <taxon>Pseudomonadati</taxon>
        <taxon>Bacteroidota</taxon>
        <taxon>Flavobacteriia</taxon>
        <taxon>Flavobacteriales</taxon>
        <taxon>Flavobacteriaceae</taxon>
        <taxon>Flavobacterium</taxon>
    </lineage>
</organism>
<protein>
    <submittedName>
        <fullName evidence="2">Epimerase</fullName>
    </submittedName>
</protein>
<dbReference type="PANTHER" id="PTHR14097:SF7">
    <property type="entry name" value="OXIDOREDUCTASE HTATIP2"/>
    <property type="match status" value="1"/>
</dbReference>
<dbReference type="PANTHER" id="PTHR14097">
    <property type="entry name" value="OXIDOREDUCTASE HTATIP2"/>
    <property type="match status" value="1"/>
</dbReference>